<dbReference type="Proteomes" id="UP000518305">
    <property type="component" value="Unassembled WGS sequence"/>
</dbReference>
<keyword evidence="4" id="KW-0862">Zinc</keyword>
<dbReference type="Pfam" id="PF13465">
    <property type="entry name" value="zf-H2C2_2"/>
    <property type="match status" value="1"/>
</dbReference>
<dbReference type="SUPFAM" id="SSF57667">
    <property type="entry name" value="beta-beta-alpha zinc fingers"/>
    <property type="match status" value="1"/>
</dbReference>
<name>A0A7K9CZC6_9AVES</name>
<accession>A0A7K9CZC6</accession>
<evidence type="ECO:0000256" key="4">
    <source>
        <dbReference type="ARBA" id="ARBA00022833"/>
    </source>
</evidence>
<dbReference type="InterPro" id="IPR013087">
    <property type="entry name" value="Znf_C2H2_type"/>
</dbReference>
<keyword evidence="1" id="KW-0479">Metal-binding</keyword>
<feature type="domain" description="C2H2-type" evidence="6">
    <location>
        <begin position="21"/>
        <end position="48"/>
    </location>
</feature>
<evidence type="ECO:0000256" key="2">
    <source>
        <dbReference type="ARBA" id="ARBA00022737"/>
    </source>
</evidence>
<dbReference type="InterPro" id="IPR036236">
    <property type="entry name" value="Znf_C2H2_sf"/>
</dbReference>
<evidence type="ECO:0000313" key="7">
    <source>
        <dbReference type="EMBL" id="NXG57437.1"/>
    </source>
</evidence>
<dbReference type="GO" id="GO:0000981">
    <property type="term" value="F:DNA-binding transcription factor activity, RNA polymerase II-specific"/>
    <property type="evidence" value="ECO:0007669"/>
    <property type="project" value="TreeGrafter"/>
</dbReference>
<dbReference type="AlphaFoldDB" id="A0A7K9CZC6"/>
<keyword evidence="8" id="KW-1185">Reference proteome</keyword>
<protein>
    <submittedName>
        <fullName evidence="7">ZN431 protein</fullName>
    </submittedName>
</protein>
<proteinExistence type="predicted"/>
<reference evidence="7 8" key="1">
    <citation type="submission" date="2019-09" db="EMBL/GenBank/DDBJ databases">
        <title>Bird 10,000 Genomes (B10K) Project - Family phase.</title>
        <authorList>
            <person name="Zhang G."/>
        </authorList>
    </citation>
    <scope>NUCLEOTIDE SEQUENCE [LARGE SCALE GENOMIC DNA]</scope>
    <source>
        <strain evidence="7">B10K-DU-001-23</strain>
        <tissue evidence="7">Muscle</tissue>
    </source>
</reference>
<keyword evidence="3 5" id="KW-0863">Zinc-finger</keyword>
<evidence type="ECO:0000256" key="1">
    <source>
        <dbReference type="ARBA" id="ARBA00022723"/>
    </source>
</evidence>
<keyword evidence="2" id="KW-0677">Repeat</keyword>
<dbReference type="GO" id="GO:0008270">
    <property type="term" value="F:zinc ion binding"/>
    <property type="evidence" value="ECO:0007669"/>
    <property type="project" value="UniProtKB-KW"/>
</dbReference>
<organism evidence="7 8">
    <name type="scientific">Hemiprocne comata</name>
    <dbReference type="NCBI Taxonomy" id="243314"/>
    <lineage>
        <taxon>Eukaryota</taxon>
        <taxon>Metazoa</taxon>
        <taxon>Chordata</taxon>
        <taxon>Craniata</taxon>
        <taxon>Vertebrata</taxon>
        <taxon>Euteleostomi</taxon>
        <taxon>Archelosauria</taxon>
        <taxon>Archosauria</taxon>
        <taxon>Dinosauria</taxon>
        <taxon>Saurischia</taxon>
        <taxon>Theropoda</taxon>
        <taxon>Coelurosauria</taxon>
        <taxon>Aves</taxon>
        <taxon>Neognathae</taxon>
        <taxon>Neoaves</taxon>
        <taxon>Strisores</taxon>
        <taxon>Apodiformes</taxon>
        <taxon>Apodidae</taxon>
        <taxon>Hemiprocninae</taxon>
        <taxon>Hemiprocne</taxon>
    </lineage>
</organism>
<evidence type="ECO:0000256" key="5">
    <source>
        <dbReference type="PROSITE-ProRule" id="PRU00042"/>
    </source>
</evidence>
<dbReference type="PROSITE" id="PS00028">
    <property type="entry name" value="ZINC_FINGER_C2H2_1"/>
    <property type="match status" value="1"/>
</dbReference>
<dbReference type="Gene3D" id="3.30.160.60">
    <property type="entry name" value="Classic Zinc Finger"/>
    <property type="match status" value="3"/>
</dbReference>
<feature type="non-terminal residue" evidence="7">
    <location>
        <position position="1"/>
    </location>
</feature>
<dbReference type="EMBL" id="VWZJ01003488">
    <property type="protein sequence ID" value="NXG57437.1"/>
    <property type="molecule type" value="Genomic_DNA"/>
</dbReference>
<gene>
    <name evidence="7" type="primary">Znf431</name>
    <name evidence="7" type="ORF">HEMCOM_R03690</name>
</gene>
<feature type="non-terminal residue" evidence="7">
    <location>
        <position position="56"/>
    </location>
</feature>
<comment type="caution">
    <text evidence="7">The sequence shown here is derived from an EMBL/GenBank/DDBJ whole genome shotgun (WGS) entry which is preliminary data.</text>
</comment>
<dbReference type="OrthoDB" id="9439903at2759"/>
<dbReference type="GO" id="GO:0000978">
    <property type="term" value="F:RNA polymerase II cis-regulatory region sequence-specific DNA binding"/>
    <property type="evidence" value="ECO:0007669"/>
    <property type="project" value="TreeGrafter"/>
</dbReference>
<dbReference type="FunFam" id="3.30.160.60:FF:002090">
    <property type="entry name" value="Zinc finger protein 473"/>
    <property type="match status" value="1"/>
</dbReference>
<evidence type="ECO:0000313" key="8">
    <source>
        <dbReference type="Proteomes" id="UP000518305"/>
    </source>
</evidence>
<dbReference type="PROSITE" id="PS50157">
    <property type="entry name" value="ZINC_FINGER_C2H2_2"/>
    <property type="match status" value="1"/>
</dbReference>
<evidence type="ECO:0000256" key="3">
    <source>
        <dbReference type="ARBA" id="ARBA00022771"/>
    </source>
</evidence>
<dbReference type="SMART" id="SM00355">
    <property type="entry name" value="ZnF_C2H2"/>
    <property type="match status" value="1"/>
</dbReference>
<dbReference type="PANTHER" id="PTHR23226">
    <property type="entry name" value="ZINC FINGER AND SCAN DOMAIN-CONTAINING"/>
    <property type="match status" value="1"/>
</dbReference>
<dbReference type="PANTHER" id="PTHR23226:SF377">
    <property type="entry name" value="ZINC FINGER AND SCAN DOMAIN-CONTAINING PROTEIN 20"/>
    <property type="match status" value="1"/>
</dbReference>
<sequence>GFAENCKLKRHRLIHMGEKPYKCTECGKSFVSSNGLIRHQHVHTGEKPFRCSQCER</sequence>
<evidence type="ECO:0000259" key="6">
    <source>
        <dbReference type="PROSITE" id="PS50157"/>
    </source>
</evidence>